<proteinExistence type="predicted"/>
<keyword evidence="3 6" id="KW-0812">Transmembrane</keyword>
<dbReference type="PATRIC" id="fig|717774.3.peg.3585"/>
<dbReference type="SUPFAM" id="SSF103473">
    <property type="entry name" value="MFS general substrate transporter"/>
    <property type="match status" value="1"/>
</dbReference>
<sequence length="406" mass="43123">MAITANEGKVSQQSTQSTSWLAVILLWVAGIAAAMQFAKFSISYNQVLNHYQIEPALAGASLSIVGVVGLIFGVTAGIIANKVGYFRVLIGALFVGAIMSFLQSLLPSFEWILLSRLLEGFSQLGVVVAAPTIIALLSAPHHKSLTMGLWGTFFGVAFAISGWAGNEILANYDLSGLYFSHALFILFIALVLLFVLDKNESRYRSELPSSGESYVSKLMSIYRNPRTLLPCVVFLFYTCTLVSLLTYLPNFIEDANLTATLQIVLPLVSTTGTFLAGAISQYWLPPQRVAVIAYIGLGVGALLLMLNPVSELHLCAIFGLMIFSAGLIPGAALSLIPRLARNSYEQGNGYGLIAQLGNLGATVGPPLYAAVIAFSGIDGLAIVALIACGFGGLASFLVGRLKPASE</sequence>
<dbReference type="InterPro" id="IPR020846">
    <property type="entry name" value="MFS_dom"/>
</dbReference>
<feature type="transmembrane region" description="Helical" evidence="6">
    <location>
        <begin position="147"/>
        <end position="165"/>
    </location>
</feature>
<keyword evidence="4 6" id="KW-1133">Transmembrane helix</keyword>
<dbReference type="AlphaFoldDB" id="F2JTS8"/>
<dbReference type="InterPro" id="IPR011701">
    <property type="entry name" value="MFS"/>
</dbReference>
<feature type="transmembrane region" description="Helical" evidence="6">
    <location>
        <begin position="227"/>
        <end position="247"/>
    </location>
</feature>
<dbReference type="GO" id="GO:0022857">
    <property type="term" value="F:transmembrane transporter activity"/>
    <property type="evidence" value="ECO:0007669"/>
    <property type="project" value="InterPro"/>
</dbReference>
<dbReference type="InterPro" id="IPR050189">
    <property type="entry name" value="MFS_Efflux_Transporters"/>
</dbReference>
<evidence type="ECO:0000256" key="3">
    <source>
        <dbReference type="ARBA" id="ARBA00022692"/>
    </source>
</evidence>
<keyword evidence="2" id="KW-1003">Cell membrane</keyword>
<evidence type="ECO:0000256" key="6">
    <source>
        <dbReference type="SAM" id="Phobius"/>
    </source>
</evidence>
<dbReference type="Pfam" id="PF07690">
    <property type="entry name" value="MFS_1"/>
    <property type="match status" value="1"/>
</dbReference>
<comment type="subcellular location">
    <subcellularLocation>
        <location evidence="1">Cell membrane</location>
        <topology evidence="1">Multi-pass membrane protein</topology>
    </subcellularLocation>
</comment>
<feature type="transmembrane region" description="Helical" evidence="6">
    <location>
        <begin position="349"/>
        <end position="374"/>
    </location>
</feature>
<dbReference type="PROSITE" id="PS50850">
    <property type="entry name" value="MFS"/>
    <property type="match status" value="1"/>
</dbReference>
<evidence type="ECO:0000256" key="2">
    <source>
        <dbReference type="ARBA" id="ARBA00022475"/>
    </source>
</evidence>
<feature type="transmembrane region" description="Helical" evidence="6">
    <location>
        <begin position="380"/>
        <end position="399"/>
    </location>
</feature>
<evidence type="ECO:0000313" key="9">
    <source>
        <dbReference type="Proteomes" id="UP000001062"/>
    </source>
</evidence>
<keyword evidence="5 6" id="KW-0472">Membrane</keyword>
<dbReference type="HOGENOM" id="CLU_001265_63_1_6"/>
<dbReference type="OrthoDB" id="6095882at2"/>
<dbReference type="RefSeq" id="WP_013662600.1">
    <property type="nucleotide sequence ID" value="NC_015276.1"/>
</dbReference>
<dbReference type="PANTHER" id="PTHR43124:SF3">
    <property type="entry name" value="CHLORAMPHENICOL EFFLUX PUMP RV0191"/>
    <property type="match status" value="1"/>
</dbReference>
<feature type="transmembrane region" description="Helical" evidence="6">
    <location>
        <begin position="20"/>
        <end position="38"/>
    </location>
</feature>
<keyword evidence="9" id="KW-1185">Reference proteome</keyword>
<feature type="transmembrane region" description="Helical" evidence="6">
    <location>
        <begin position="58"/>
        <end position="81"/>
    </location>
</feature>
<feature type="transmembrane region" description="Helical" evidence="6">
    <location>
        <begin position="259"/>
        <end position="279"/>
    </location>
</feature>
<dbReference type="InterPro" id="IPR036259">
    <property type="entry name" value="MFS_trans_sf"/>
</dbReference>
<feature type="transmembrane region" description="Helical" evidence="6">
    <location>
        <begin position="316"/>
        <end position="337"/>
    </location>
</feature>
<name>F2JTS8_MARM1</name>
<evidence type="ECO:0000256" key="5">
    <source>
        <dbReference type="ARBA" id="ARBA00023136"/>
    </source>
</evidence>
<protein>
    <submittedName>
        <fullName evidence="8">Major facilitator superfamily MFS_1</fullName>
    </submittedName>
</protein>
<feature type="transmembrane region" description="Helical" evidence="6">
    <location>
        <begin position="121"/>
        <end position="140"/>
    </location>
</feature>
<evidence type="ECO:0000313" key="8">
    <source>
        <dbReference type="EMBL" id="ADZ92698.1"/>
    </source>
</evidence>
<feature type="transmembrane region" description="Helical" evidence="6">
    <location>
        <begin position="177"/>
        <end position="196"/>
    </location>
</feature>
<evidence type="ECO:0000256" key="4">
    <source>
        <dbReference type="ARBA" id="ARBA00022989"/>
    </source>
</evidence>
<dbReference type="eggNOG" id="COG2814">
    <property type="taxonomic scope" value="Bacteria"/>
</dbReference>
<feature type="transmembrane region" description="Helical" evidence="6">
    <location>
        <begin position="88"/>
        <end position="109"/>
    </location>
</feature>
<gene>
    <name evidence="8" type="ordered locus">Marme_3482</name>
</gene>
<dbReference type="EMBL" id="CP002583">
    <property type="protein sequence ID" value="ADZ92698.1"/>
    <property type="molecule type" value="Genomic_DNA"/>
</dbReference>
<feature type="domain" description="Major facilitator superfamily (MFS) profile" evidence="7">
    <location>
        <begin position="22"/>
        <end position="406"/>
    </location>
</feature>
<evidence type="ECO:0000256" key="1">
    <source>
        <dbReference type="ARBA" id="ARBA00004651"/>
    </source>
</evidence>
<dbReference type="Proteomes" id="UP000001062">
    <property type="component" value="Chromosome"/>
</dbReference>
<organism evidence="8 9">
    <name type="scientific">Marinomonas mediterranea (strain ATCC 700492 / JCM 21426 / NBRC 103028 / MMB-1)</name>
    <dbReference type="NCBI Taxonomy" id="717774"/>
    <lineage>
        <taxon>Bacteria</taxon>
        <taxon>Pseudomonadati</taxon>
        <taxon>Pseudomonadota</taxon>
        <taxon>Gammaproteobacteria</taxon>
        <taxon>Oceanospirillales</taxon>
        <taxon>Oceanospirillaceae</taxon>
        <taxon>Marinomonas</taxon>
    </lineage>
</organism>
<dbReference type="PANTHER" id="PTHR43124">
    <property type="entry name" value="PURINE EFFLUX PUMP PBUE"/>
    <property type="match status" value="1"/>
</dbReference>
<dbReference type="KEGG" id="mme:Marme_3482"/>
<dbReference type="Gene3D" id="1.20.1250.20">
    <property type="entry name" value="MFS general substrate transporter like domains"/>
    <property type="match status" value="1"/>
</dbReference>
<feature type="transmembrane region" description="Helical" evidence="6">
    <location>
        <begin position="291"/>
        <end position="310"/>
    </location>
</feature>
<evidence type="ECO:0000259" key="7">
    <source>
        <dbReference type="PROSITE" id="PS50850"/>
    </source>
</evidence>
<accession>F2JTS8</accession>
<reference evidence="8 9" key="1">
    <citation type="journal article" date="2012" name="Stand. Genomic Sci.">
        <title>Complete genome sequence of the melanogenic marine bacterium Marinomonas mediterranea type strain (MMB-1(T)).</title>
        <authorList>
            <person name="Lucas-Elio P."/>
            <person name="Goodwin L."/>
            <person name="Woyke T."/>
            <person name="Pitluck S."/>
            <person name="Nolan M."/>
            <person name="Kyrpides N.C."/>
            <person name="Detter J.C."/>
            <person name="Copeland A."/>
            <person name="Teshima H."/>
            <person name="Bruce D."/>
            <person name="Detter C."/>
            <person name="Tapia R."/>
            <person name="Han S."/>
            <person name="Land M.L."/>
            <person name="Ivanova N."/>
            <person name="Mikhailova N."/>
            <person name="Johnston A.W."/>
            <person name="Sanchez-Amat A."/>
        </authorList>
    </citation>
    <scope>NUCLEOTIDE SEQUENCE [LARGE SCALE GENOMIC DNA]</scope>
    <source>
        <strain evidence="9">ATCC 700492 / JCM 21426 / NBRC 103028 / MMB-1</strain>
    </source>
</reference>
<dbReference type="CDD" id="cd06174">
    <property type="entry name" value="MFS"/>
    <property type="match status" value="1"/>
</dbReference>
<dbReference type="STRING" id="717774.Marme_3482"/>
<dbReference type="GO" id="GO:0005886">
    <property type="term" value="C:plasma membrane"/>
    <property type="evidence" value="ECO:0007669"/>
    <property type="project" value="UniProtKB-SubCell"/>
</dbReference>